<proteinExistence type="predicted"/>
<dbReference type="SUPFAM" id="SSF51197">
    <property type="entry name" value="Clavaminate synthase-like"/>
    <property type="match status" value="1"/>
</dbReference>
<dbReference type="EMBL" id="CZQE01000103">
    <property type="protein sequence ID" value="CUS44036.1"/>
    <property type="molecule type" value="Genomic_DNA"/>
</dbReference>
<sequence length="199" mass="22397">MLVTQRQSPFIFADRLRLPVAFDPAGLRDDLERIASATWVDHFVKQNYEGDWSVLPLRYSAGATHPIMQAYSDPSVTAFDESPLLDHAPHIRGAMAWFQCPLQTVRLMRLTPGSIIKEHFDHDLAAEWGTARIHIPIATNPQVEFMVNREPVAMDPGSVWYLRLSDPHSVANRGTTDRVHLVIDCTANDWLTEQLAAGT</sequence>
<feature type="domain" description="Aspartyl/asparaginy/proline hydroxylase" evidence="1">
    <location>
        <begin position="28"/>
        <end position="186"/>
    </location>
</feature>
<organism evidence="2">
    <name type="scientific">hydrothermal vent metagenome</name>
    <dbReference type="NCBI Taxonomy" id="652676"/>
    <lineage>
        <taxon>unclassified sequences</taxon>
        <taxon>metagenomes</taxon>
        <taxon>ecological metagenomes</taxon>
    </lineage>
</organism>
<dbReference type="InterPro" id="IPR007803">
    <property type="entry name" value="Asp/Arg/Pro-Hydrxlase"/>
</dbReference>
<dbReference type="Gene3D" id="2.60.120.330">
    <property type="entry name" value="B-lactam Antibiotic, Isopenicillin N Synthase, Chain"/>
    <property type="match status" value="1"/>
</dbReference>
<name>A0A170PND9_9ZZZZ</name>
<accession>A0A170PND9</accession>
<protein>
    <submittedName>
        <fullName evidence="2">Aspartyl/asparaginyl beta-hydroxylase family protein</fullName>
    </submittedName>
</protein>
<dbReference type="Pfam" id="PF05118">
    <property type="entry name" value="Asp_Arg_Hydrox"/>
    <property type="match status" value="1"/>
</dbReference>
<dbReference type="AlphaFoldDB" id="A0A170PND9"/>
<gene>
    <name evidence="2" type="ORF">MGWOODY_Smn2710</name>
</gene>
<reference evidence="2" key="1">
    <citation type="submission" date="2015-10" db="EMBL/GenBank/DDBJ databases">
        <authorList>
            <person name="Gilbert D.G."/>
        </authorList>
    </citation>
    <scope>NUCLEOTIDE SEQUENCE</scope>
</reference>
<evidence type="ECO:0000259" key="1">
    <source>
        <dbReference type="Pfam" id="PF05118"/>
    </source>
</evidence>
<dbReference type="InterPro" id="IPR027443">
    <property type="entry name" value="IPNS-like_sf"/>
</dbReference>
<evidence type="ECO:0000313" key="2">
    <source>
        <dbReference type="EMBL" id="CUS44036.1"/>
    </source>
</evidence>